<dbReference type="SUPFAM" id="SSF56925">
    <property type="entry name" value="OMPA-like"/>
    <property type="match status" value="1"/>
</dbReference>
<dbReference type="STRING" id="1925591.BI308_25305"/>
<dbReference type="GO" id="GO:0010242">
    <property type="term" value="F:oxygen evolving activity"/>
    <property type="evidence" value="ECO:0007669"/>
    <property type="project" value="InterPro"/>
</dbReference>
<keyword evidence="5" id="KW-0472">Membrane</keyword>
<proteinExistence type="inferred from homology"/>
<evidence type="ECO:0000256" key="8">
    <source>
        <dbReference type="ARBA" id="ARBA00043037"/>
    </source>
</evidence>
<evidence type="ECO:0000256" key="6">
    <source>
        <dbReference type="ARBA" id="ARBA00023276"/>
    </source>
</evidence>
<evidence type="ECO:0000256" key="4">
    <source>
        <dbReference type="ARBA" id="ARBA00023078"/>
    </source>
</evidence>
<dbReference type="InterPro" id="IPR011250">
    <property type="entry name" value="OMP/PagP_B-barrel"/>
</dbReference>
<comment type="function">
    <text evidence="9">One of the extrinsic, lumenal subunits of photosystem II (PSII), which stabilize and protect the oxygen-evolving complex. PSII is a light-driven water plastoquinone oxidoreductase, using light energy to abstract electrons from H(2)O, generating a proton gradient subsequently used for ATP formation. Required for dimerization of PSII and for binding of PsbQ to PSII.</text>
</comment>
<dbReference type="GO" id="GO:0031676">
    <property type="term" value="C:plasma membrane-derived thylakoid membrane"/>
    <property type="evidence" value="ECO:0007669"/>
    <property type="project" value="UniProtKB-SubCell"/>
</dbReference>
<dbReference type="Proteomes" id="UP000183940">
    <property type="component" value="Unassembled WGS sequence"/>
</dbReference>
<feature type="chain" id="PRO_5012973611" description="Photosystem II extrinsic protein O" evidence="10">
    <location>
        <begin position="23"/>
        <end position="275"/>
    </location>
</feature>
<evidence type="ECO:0000256" key="10">
    <source>
        <dbReference type="SAM" id="SignalP"/>
    </source>
</evidence>
<keyword evidence="6" id="KW-0604">Photosystem II</keyword>
<dbReference type="Gene3D" id="2.40.160.30">
    <property type="entry name" value="Photosystem II, cytochrome c-550 precursor"/>
    <property type="match status" value="1"/>
</dbReference>
<dbReference type="EMBL" id="MLAW01000086">
    <property type="protein sequence ID" value="OJJ14018.1"/>
    <property type="molecule type" value="Genomic_DNA"/>
</dbReference>
<keyword evidence="10" id="KW-0732">Signal</keyword>
<dbReference type="AlphaFoldDB" id="A0A1L9QJE6"/>
<keyword evidence="3" id="KW-0602">Photosynthesis</keyword>
<evidence type="ECO:0000256" key="7">
    <source>
        <dbReference type="ARBA" id="ARBA00039796"/>
    </source>
</evidence>
<sequence>MKYRAFISVILALCLSLITACSEGPAVGSDYTYDDIKNTGLANNCPQLEETARGSIPLDSSKTYVLTDLCLQPNDYFVKEEATSKRKEAEFVPGKVLTRKTSSLTQVYGDLTFNSDKALTFAEKGGIDFQIVTVLLPGGEEVPFFFTIKNLLAQSQPSTDSINTSTDFEGKFRVPSYRGATFLDPKARGVATGYDNAVALPSSADADDLTLANVKRVQVGEGEISLQVTKVDPSTGEFGGIFVSVQPSDTDLGAKEPVDVKIKGIFYGRVEEDLS</sequence>
<gene>
    <name evidence="11" type="ORF">BI308_25305</name>
</gene>
<protein>
    <recommendedName>
        <fullName evidence="7">Photosystem II extrinsic protein O</fullName>
    </recommendedName>
    <alternativeName>
        <fullName evidence="8">Photosystem II manganese-stabilizing polypeptide</fullName>
    </alternativeName>
</protein>
<reference evidence="11" key="1">
    <citation type="submission" date="2016-10" db="EMBL/GenBank/DDBJ databases">
        <title>CRISPR-Cas defence system in Roseofilum reptotaenium: evidence of a bacteriophage-cyanobacterium arms race in the coral black band disease.</title>
        <authorList>
            <person name="Buerger P."/>
            <person name="Wood-Charlson E.M."/>
            <person name="Weynberg K.D."/>
            <person name="Willis B."/>
            <person name="Van Oppen M.J."/>
        </authorList>
    </citation>
    <scope>NUCLEOTIDE SEQUENCE [LARGE SCALE GENOMIC DNA]</scope>
    <source>
        <strain evidence="11">AO1-A</strain>
    </source>
</reference>
<dbReference type="GO" id="GO:0009654">
    <property type="term" value="C:photosystem II oxygen evolving complex"/>
    <property type="evidence" value="ECO:0007669"/>
    <property type="project" value="InterPro"/>
</dbReference>
<evidence type="ECO:0000256" key="5">
    <source>
        <dbReference type="ARBA" id="ARBA00023136"/>
    </source>
</evidence>
<evidence type="ECO:0000256" key="1">
    <source>
        <dbReference type="ARBA" id="ARBA00004526"/>
    </source>
</evidence>
<comment type="similarity">
    <text evidence="2">Belongs to the PsbO family.</text>
</comment>
<dbReference type="Pfam" id="PF01716">
    <property type="entry name" value="MSP"/>
    <property type="match status" value="1"/>
</dbReference>
<feature type="signal peptide" evidence="10">
    <location>
        <begin position="1"/>
        <end position="22"/>
    </location>
</feature>
<name>A0A1L9QJE6_9CYAN</name>
<organism evidence="11 12">
    <name type="scientific">Roseofilum reptotaenium AO1-A</name>
    <dbReference type="NCBI Taxonomy" id="1925591"/>
    <lineage>
        <taxon>Bacteria</taxon>
        <taxon>Bacillati</taxon>
        <taxon>Cyanobacteriota</taxon>
        <taxon>Cyanophyceae</taxon>
        <taxon>Desertifilales</taxon>
        <taxon>Desertifilaceae</taxon>
        <taxon>Roseofilum</taxon>
    </lineage>
</organism>
<keyword evidence="4" id="KW-0793">Thylakoid</keyword>
<dbReference type="GO" id="GO:0010207">
    <property type="term" value="P:photosystem II assembly"/>
    <property type="evidence" value="ECO:0007669"/>
    <property type="project" value="InterPro"/>
</dbReference>
<dbReference type="PANTHER" id="PTHR34058">
    <property type="entry name" value="OXYGEN-EVOLVING ENHANCER PROTEIN 1-2, CHLOROPLASTIC"/>
    <property type="match status" value="1"/>
</dbReference>
<evidence type="ECO:0000313" key="12">
    <source>
        <dbReference type="Proteomes" id="UP000183940"/>
    </source>
</evidence>
<comment type="caution">
    <text evidence="11">The sequence shown here is derived from an EMBL/GenBank/DDBJ whole genome shotgun (WGS) entry which is preliminary data.</text>
</comment>
<evidence type="ECO:0000256" key="2">
    <source>
        <dbReference type="ARBA" id="ARBA00009838"/>
    </source>
</evidence>
<comment type="subcellular location">
    <subcellularLocation>
        <location evidence="1">Cellular thylakoid membrane</location>
        <topology evidence="1">Peripheral membrane protein</topology>
        <orientation evidence="1">Lumenal side</orientation>
    </subcellularLocation>
</comment>
<dbReference type="PROSITE" id="PS51257">
    <property type="entry name" value="PROKAR_LIPOPROTEIN"/>
    <property type="match status" value="1"/>
</dbReference>
<dbReference type="Gene3D" id="3.30.2050.10">
    <property type="entry name" value="photosynthetic oxygen evolving center domain"/>
    <property type="match status" value="1"/>
</dbReference>
<evidence type="ECO:0000256" key="3">
    <source>
        <dbReference type="ARBA" id="ARBA00022531"/>
    </source>
</evidence>
<evidence type="ECO:0000256" key="9">
    <source>
        <dbReference type="ARBA" id="ARBA00046136"/>
    </source>
</evidence>
<dbReference type="InterPro" id="IPR002628">
    <property type="entry name" value="PsbO"/>
</dbReference>
<evidence type="ECO:0000313" key="11">
    <source>
        <dbReference type="EMBL" id="OJJ14018.1"/>
    </source>
</evidence>
<accession>A0A1L9QJE6</accession>
<keyword evidence="12" id="KW-1185">Reference proteome</keyword>
<dbReference type="GO" id="GO:0042549">
    <property type="term" value="P:photosystem II stabilization"/>
    <property type="evidence" value="ECO:0007669"/>
    <property type="project" value="InterPro"/>
</dbReference>